<proteinExistence type="predicted"/>
<organism evidence="1 2">
    <name type="scientific">Vagococcus salmoninarum</name>
    <dbReference type="NCBI Taxonomy" id="2739"/>
    <lineage>
        <taxon>Bacteria</taxon>
        <taxon>Bacillati</taxon>
        <taxon>Bacillota</taxon>
        <taxon>Bacilli</taxon>
        <taxon>Lactobacillales</taxon>
        <taxon>Enterococcaceae</taxon>
        <taxon>Vagococcus</taxon>
    </lineage>
</organism>
<evidence type="ECO:0000313" key="1">
    <source>
        <dbReference type="EMBL" id="RST95745.1"/>
    </source>
</evidence>
<reference evidence="1 2" key="1">
    <citation type="submission" date="2017-05" db="EMBL/GenBank/DDBJ databases">
        <title>Vagococcus spp. assemblies.</title>
        <authorList>
            <person name="Gulvik C.A."/>
        </authorList>
    </citation>
    <scope>NUCLEOTIDE SEQUENCE [LARGE SCALE GENOMIC DNA]</scope>
    <source>
        <strain evidence="1 2">NCFB 2777</strain>
    </source>
</reference>
<accession>A0A429ZPY9</accession>
<dbReference type="OrthoDB" id="2193138at2"/>
<protein>
    <submittedName>
        <fullName evidence="1">Uncharacterized protein</fullName>
    </submittedName>
</protein>
<keyword evidence="2" id="KW-1185">Reference proteome</keyword>
<dbReference type="RefSeq" id="WP_126779563.1">
    <property type="nucleotide sequence ID" value="NZ_NGJU01000009.1"/>
</dbReference>
<dbReference type="GeneID" id="98568146"/>
<name>A0A429ZPY9_9ENTE</name>
<dbReference type="AlphaFoldDB" id="A0A429ZPY9"/>
<gene>
    <name evidence="1" type="ORF">CBF35_07175</name>
</gene>
<comment type="caution">
    <text evidence="1">The sequence shown here is derived from an EMBL/GenBank/DDBJ whole genome shotgun (WGS) entry which is preliminary data.</text>
</comment>
<sequence>MSELTNKEVRLLNKINNELESLAVNLEKMTETDSKVKEFYEQEKAIHNIHVIVRKAKKVEKLEGKAIDKAIDDVIYETESELELAQKIDNDFVKLEETVTKMAESTNKVASFLEQKKALHEARKILKESGLLS</sequence>
<dbReference type="Proteomes" id="UP000287239">
    <property type="component" value="Unassembled WGS sequence"/>
</dbReference>
<dbReference type="EMBL" id="NGJU01000009">
    <property type="protein sequence ID" value="RST95745.1"/>
    <property type="molecule type" value="Genomic_DNA"/>
</dbReference>
<evidence type="ECO:0000313" key="2">
    <source>
        <dbReference type="Proteomes" id="UP000287239"/>
    </source>
</evidence>